<sequence length="388" mass="42948">MRSSDKTIRLDRPRASQHTQRIPAQRPHRARGSAQPGRRPQGPPPAHRPGRPQPTPPPSPQPPVRQEPVPDRPRSKPVHQSPQKGKRKAPPGCGCLVSLVFIFLILLAAFAGYWVFSARQVPPPISSLPEAEQQAEALDRASRNTAFLLVGDDERAAGEQARSDTMLYMVLRPVDKKIGLLSFPRDSLVNIPGYGEDKLNAAFAYGGMDLLTKTVTDLTDAPIDHTCLINFSGFEKMVDAIGGVTIDVPQKMYKPEEGIDLEPGKQKLNGHDALAFVRWRGDGLGDIGRMERQKEFISAFTKECRFLWPWQVARLGWAVHTAVETDLSPLESLKLVVDMAGMGKEAVEVDHLTLDPEYINGISYVLLDPGDVHRTIQRISYGVELNKS</sequence>
<evidence type="ECO:0000313" key="5">
    <source>
        <dbReference type="EMBL" id="SDD94570.1"/>
    </source>
</evidence>
<feature type="compositionally biased region" description="Pro residues" evidence="2">
    <location>
        <begin position="41"/>
        <end position="65"/>
    </location>
</feature>
<keyword evidence="6" id="KW-1185">Reference proteome</keyword>
<protein>
    <submittedName>
        <fullName evidence="5">Cell envelope-related function transcriptional attenuator common domain-containing protein</fullName>
    </submittedName>
</protein>
<dbReference type="InterPro" id="IPR004474">
    <property type="entry name" value="LytR_CpsA_psr"/>
</dbReference>
<dbReference type="STRING" id="2741.SAMN04489866_1116"/>
<dbReference type="NCBIfam" id="TIGR00350">
    <property type="entry name" value="lytR_cpsA_psr"/>
    <property type="match status" value="1"/>
</dbReference>
<gene>
    <name evidence="5" type="ORF">SAMN04489866_1116</name>
</gene>
<feature type="transmembrane region" description="Helical" evidence="3">
    <location>
        <begin position="93"/>
        <end position="116"/>
    </location>
</feature>
<evidence type="ECO:0000313" key="6">
    <source>
        <dbReference type="Proteomes" id="UP000198995"/>
    </source>
</evidence>
<name>A0A1G6YW45_PEPNI</name>
<feature type="region of interest" description="Disordered" evidence="2">
    <location>
        <begin position="1"/>
        <end position="90"/>
    </location>
</feature>
<dbReference type="InterPro" id="IPR050922">
    <property type="entry name" value="LytR/CpsA/Psr_CW_biosynth"/>
</dbReference>
<dbReference type="PANTHER" id="PTHR33392:SF6">
    <property type="entry name" value="POLYISOPRENYL-TEICHOIC ACID--PEPTIDOGLYCAN TEICHOIC ACID TRANSFERASE TAGU"/>
    <property type="match status" value="1"/>
</dbReference>
<dbReference type="EMBL" id="FNAF01000011">
    <property type="protein sequence ID" value="SDD94570.1"/>
    <property type="molecule type" value="Genomic_DNA"/>
</dbReference>
<evidence type="ECO:0000256" key="2">
    <source>
        <dbReference type="SAM" id="MobiDB-lite"/>
    </source>
</evidence>
<dbReference type="Proteomes" id="UP000198995">
    <property type="component" value="Unassembled WGS sequence"/>
</dbReference>
<reference evidence="5 6" key="1">
    <citation type="submission" date="2016-10" db="EMBL/GenBank/DDBJ databases">
        <authorList>
            <person name="de Groot N.N."/>
        </authorList>
    </citation>
    <scope>NUCLEOTIDE SEQUENCE [LARGE SCALE GENOMIC DNA]</scope>
    <source>
        <strain evidence="5 6">DSM 20475</strain>
    </source>
</reference>
<evidence type="ECO:0000256" key="1">
    <source>
        <dbReference type="ARBA" id="ARBA00006068"/>
    </source>
</evidence>
<feature type="compositionally biased region" description="Basic and acidic residues" evidence="2">
    <location>
        <begin position="1"/>
        <end position="14"/>
    </location>
</feature>
<dbReference type="PANTHER" id="PTHR33392">
    <property type="entry name" value="POLYISOPRENYL-TEICHOIC ACID--PEPTIDOGLYCAN TEICHOIC ACID TRANSFERASE TAGU"/>
    <property type="match status" value="1"/>
</dbReference>
<evidence type="ECO:0000259" key="4">
    <source>
        <dbReference type="Pfam" id="PF03816"/>
    </source>
</evidence>
<accession>A0A1G6YW45</accession>
<keyword evidence="3" id="KW-0472">Membrane</keyword>
<dbReference type="OrthoDB" id="9782542at2"/>
<feature type="domain" description="Cell envelope-related transcriptional attenuator" evidence="4">
    <location>
        <begin position="162"/>
        <end position="303"/>
    </location>
</feature>
<evidence type="ECO:0000256" key="3">
    <source>
        <dbReference type="SAM" id="Phobius"/>
    </source>
</evidence>
<dbReference type="AlphaFoldDB" id="A0A1G6YW45"/>
<dbReference type="Gene3D" id="3.40.630.190">
    <property type="entry name" value="LCP protein"/>
    <property type="match status" value="1"/>
</dbReference>
<dbReference type="RefSeq" id="WP_091792159.1">
    <property type="nucleotide sequence ID" value="NZ_FNAF01000011.1"/>
</dbReference>
<comment type="similarity">
    <text evidence="1">Belongs to the LytR/CpsA/Psr (LCP) family.</text>
</comment>
<proteinExistence type="inferred from homology"/>
<organism evidence="5 6">
    <name type="scientific">Peptococcus niger</name>
    <dbReference type="NCBI Taxonomy" id="2741"/>
    <lineage>
        <taxon>Bacteria</taxon>
        <taxon>Bacillati</taxon>
        <taxon>Bacillota</taxon>
        <taxon>Clostridia</taxon>
        <taxon>Eubacteriales</taxon>
        <taxon>Peptococcaceae</taxon>
        <taxon>Peptococcus</taxon>
    </lineage>
</organism>
<dbReference type="Pfam" id="PF03816">
    <property type="entry name" value="LytR_cpsA_psr"/>
    <property type="match status" value="1"/>
</dbReference>
<keyword evidence="3" id="KW-1133">Transmembrane helix</keyword>
<keyword evidence="3" id="KW-0812">Transmembrane</keyword>